<dbReference type="Proteomes" id="UP000095280">
    <property type="component" value="Unplaced"/>
</dbReference>
<reference evidence="17" key="1">
    <citation type="submission" date="2016-11" db="UniProtKB">
        <authorList>
            <consortium name="WormBaseParasite"/>
        </authorList>
    </citation>
    <scope>IDENTIFICATION</scope>
</reference>
<evidence type="ECO:0000313" key="16">
    <source>
        <dbReference type="Proteomes" id="UP000095280"/>
    </source>
</evidence>
<keyword evidence="14" id="KW-0812">Transmembrane</keyword>
<dbReference type="WBParaSite" id="maker-uti_cns_0001426-snap-gene-0.3-mRNA-1">
    <property type="protein sequence ID" value="maker-uti_cns_0001426-snap-gene-0.3-mRNA-1"/>
    <property type="gene ID" value="maker-uti_cns_0001426-snap-gene-0.3"/>
</dbReference>
<dbReference type="Pfam" id="PF17064">
    <property type="entry name" value="QVR"/>
    <property type="match status" value="1"/>
</dbReference>
<evidence type="ECO:0000256" key="4">
    <source>
        <dbReference type="ARBA" id="ARBA00022729"/>
    </source>
</evidence>
<keyword evidence="16" id="KW-1185">Reference proteome</keyword>
<dbReference type="PANTHER" id="PTHR33562:SF31">
    <property type="entry name" value="PROTEIN QUIVER"/>
    <property type="match status" value="1"/>
</dbReference>
<evidence type="ECO:0000256" key="7">
    <source>
        <dbReference type="ARBA" id="ARBA00023180"/>
    </source>
</evidence>
<dbReference type="InterPro" id="IPR050975">
    <property type="entry name" value="Sleep_regulator"/>
</dbReference>
<dbReference type="GO" id="GO:0048511">
    <property type="term" value="P:rhythmic process"/>
    <property type="evidence" value="ECO:0007669"/>
    <property type="project" value="UniProtKB-KW"/>
</dbReference>
<dbReference type="AlphaFoldDB" id="A0A1I8GCI1"/>
<keyword evidence="14" id="KW-1133">Transmembrane helix</keyword>
<keyword evidence="4 15" id="KW-0732">Signal</keyword>
<sequence length="157" mass="17475">MNCTAKYLLILVQLVYAGLSTASFASDPDHCKDQNMDCVECDSLYDSRCRDPFDVSLVKRGLVPSVRCGGVCSKWVHRYADGSSRVRRTCSKNLRLKKVSPYLVCIDESRRNGQLCFCDKRNCNAAVALKAAGFSSAVGSVMLLLLWRILSVRLELL</sequence>
<evidence type="ECO:0000256" key="12">
    <source>
        <dbReference type="ARBA" id="ARBA00045788"/>
    </source>
</evidence>
<dbReference type="GO" id="GO:0045121">
    <property type="term" value="C:membrane raft"/>
    <property type="evidence" value="ECO:0007669"/>
    <property type="project" value="UniProtKB-SubCell"/>
</dbReference>
<keyword evidence="5" id="KW-0090">Biological rhythms</keyword>
<comment type="function">
    <text evidence="12">Bifunctional regulator of neuronal activity in the mushroom body, and possibly other regions of the brain, that acts as a signaling molecule required for homeostatic regulation of sleep under normal conditions and after sleep deprivation. Reduces neuronal excitability by enhancing Sh/shaker K(+) channel activity; possibly by stabilizing Sh/shaker to increase protein levels, accelerating its activation kinetics, slowing C-type inactivation and enhancing recovery from inactivation. Specifically affects the A-type K(+) current. Antagonizes nicotinic acetylcholine receptors (nAChRs) to reduce synaptic transmission, possibly by preventing their localization to the cell surface. Required for regulation of neuromuscular excitability and plasticity at neuromuscular junctions.</text>
</comment>
<dbReference type="PANTHER" id="PTHR33562">
    <property type="entry name" value="ATILLA, ISOFORM B-RELATED-RELATED"/>
    <property type="match status" value="1"/>
</dbReference>
<feature type="chain" id="PRO_5021449642" description="UPAR/Ly6 domain-containing protein qvr" evidence="15">
    <location>
        <begin position="18"/>
        <end position="157"/>
    </location>
</feature>
<evidence type="ECO:0000256" key="9">
    <source>
        <dbReference type="ARBA" id="ARBA00044499"/>
    </source>
</evidence>
<comment type="subunit">
    <text evidence="13">Interacts (via loop 2 of the three-fingered Ly-6 domain) with Sh/shaker; this interaction may stabilize both components of the complex and may be required for targeting or retention of Sh/shaker to neural cell projections. Interacts (via loop 2 of the three-fingered Ly-6 domain) with nAChRalpha3 and potentially other nicotinic acetylcholine receptors; this interaction is required for antagonism of nicotinic acetylcholine receptors.</text>
</comment>
<evidence type="ECO:0000256" key="2">
    <source>
        <dbReference type="ARBA" id="ARBA00010522"/>
    </source>
</evidence>
<keyword evidence="6" id="KW-1015">Disulfide bond</keyword>
<keyword evidence="7" id="KW-0325">Glycoprotein</keyword>
<evidence type="ECO:0000256" key="5">
    <source>
        <dbReference type="ARBA" id="ARBA00023108"/>
    </source>
</evidence>
<feature type="transmembrane region" description="Helical" evidence="14">
    <location>
        <begin position="127"/>
        <end position="147"/>
    </location>
</feature>
<proteinExistence type="inferred from homology"/>
<dbReference type="GO" id="GO:0005886">
    <property type="term" value="C:plasma membrane"/>
    <property type="evidence" value="ECO:0007669"/>
    <property type="project" value="UniProtKB-SubCell"/>
</dbReference>
<name>A0A1I8GCI1_9PLAT</name>
<evidence type="ECO:0000256" key="8">
    <source>
        <dbReference type="ARBA" id="ARBA00031037"/>
    </source>
</evidence>
<comment type="subcellular location">
    <subcellularLocation>
        <location evidence="1">Cell membrane</location>
        <topology evidence="1">Lipid-anchor</topology>
        <topology evidence="1">GPI-anchor</topology>
        <orientation evidence="1">Extracellular side</orientation>
    </subcellularLocation>
    <subcellularLocation>
        <location evidence="9">Membrane raft</location>
        <topology evidence="9">Lipid-anchor</topology>
        <topology evidence="9">GPI-anchor</topology>
        <orientation evidence="9">Extracellular side</orientation>
    </subcellularLocation>
</comment>
<evidence type="ECO:0000256" key="10">
    <source>
        <dbReference type="ARBA" id="ARBA00044524"/>
    </source>
</evidence>
<organism evidence="16 17">
    <name type="scientific">Macrostomum lignano</name>
    <dbReference type="NCBI Taxonomy" id="282301"/>
    <lineage>
        <taxon>Eukaryota</taxon>
        <taxon>Metazoa</taxon>
        <taxon>Spiralia</taxon>
        <taxon>Lophotrochozoa</taxon>
        <taxon>Platyhelminthes</taxon>
        <taxon>Rhabditophora</taxon>
        <taxon>Macrostomorpha</taxon>
        <taxon>Macrostomida</taxon>
        <taxon>Macrostomidae</taxon>
        <taxon>Macrostomum</taxon>
    </lineage>
</organism>
<evidence type="ECO:0000256" key="11">
    <source>
        <dbReference type="ARBA" id="ARBA00044561"/>
    </source>
</evidence>
<accession>A0A1I8GCI1</accession>
<dbReference type="GO" id="GO:0032222">
    <property type="term" value="P:regulation of synaptic transmission, cholinergic"/>
    <property type="evidence" value="ECO:0007669"/>
    <property type="project" value="InterPro"/>
</dbReference>
<feature type="signal peptide" evidence="15">
    <location>
        <begin position="1"/>
        <end position="17"/>
    </location>
</feature>
<dbReference type="GO" id="GO:0030431">
    <property type="term" value="P:sleep"/>
    <property type="evidence" value="ECO:0007669"/>
    <property type="project" value="InterPro"/>
</dbReference>
<evidence type="ECO:0000256" key="13">
    <source>
        <dbReference type="ARBA" id="ARBA00046769"/>
    </source>
</evidence>
<evidence type="ECO:0000256" key="3">
    <source>
        <dbReference type="ARBA" id="ARBA00022475"/>
    </source>
</evidence>
<dbReference type="InterPro" id="IPR031424">
    <property type="entry name" value="QVR-like"/>
</dbReference>
<evidence type="ECO:0000313" key="17">
    <source>
        <dbReference type="WBParaSite" id="maker-uti_cns_0001426-snap-gene-0.3-mRNA-1"/>
    </source>
</evidence>
<evidence type="ECO:0000256" key="6">
    <source>
        <dbReference type="ARBA" id="ARBA00023157"/>
    </source>
</evidence>
<dbReference type="CDD" id="cd23595">
    <property type="entry name" value="TFP_LU_ECD_Qvr"/>
    <property type="match status" value="1"/>
</dbReference>
<evidence type="ECO:0000256" key="14">
    <source>
        <dbReference type="SAM" id="Phobius"/>
    </source>
</evidence>
<keyword evidence="3" id="KW-1003">Cell membrane</keyword>
<evidence type="ECO:0000256" key="1">
    <source>
        <dbReference type="ARBA" id="ARBA00004471"/>
    </source>
</evidence>
<comment type="similarity">
    <text evidence="2">Belongs to the quiver family.</text>
</comment>
<evidence type="ECO:0000256" key="15">
    <source>
        <dbReference type="SAM" id="SignalP"/>
    </source>
</evidence>
<keyword evidence="14" id="KW-0472">Membrane</keyword>
<protein>
    <recommendedName>
        <fullName evidence="10">UPAR/Ly6 domain-containing protein qvr</fullName>
    </recommendedName>
    <alternativeName>
        <fullName evidence="11">Protein quiver</fullName>
    </alternativeName>
    <alternativeName>
        <fullName evidence="8">Protein sleepless</fullName>
    </alternativeName>
</protein>